<dbReference type="KEGG" id="acel:acsn021_07150"/>
<reference evidence="2 3" key="1">
    <citation type="journal article" date="2016" name="Int. J. Syst. Evol. Microbiol.">
        <title>Descriptions of Anaerotaenia torta gen. nov., sp. nov. and Anaerocolumna cellulosilytica gen. nov., sp. nov. isolated from a methanogenic reactor of cattle waste.</title>
        <authorList>
            <person name="Uek A."/>
            <person name="Ohtaki Y."/>
            <person name="Kaku N."/>
            <person name="Ueki K."/>
        </authorList>
    </citation>
    <scope>NUCLEOTIDE SEQUENCE [LARGE SCALE GENOMIC DNA]</scope>
    <source>
        <strain evidence="2 3">SN021</strain>
    </source>
</reference>
<sequence length="204" mass="23846">MATTNANDGRPRDNRSNNRLNENYRPGTSRDNCRNKTGQENKNSKPIHRGDKPYQKEFKENKPYKSENRSYGGSRSGTVKDGRDYTPYGNYKKEARNSGYYKNKDSDEDYGKGYGGGKDKRNSDSRGKASQNKEKEQQPEKFEIIKRLEREKKAITRKNQELDKQAEKQGKAQTRHRKTNRIDWTKGYEKGLYGDDDEDYTEYI</sequence>
<evidence type="ECO:0000313" key="2">
    <source>
        <dbReference type="EMBL" id="BCJ93146.1"/>
    </source>
</evidence>
<feature type="region of interest" description="Disordered" evidence="1">
    <location>
        <begin position="1"/>
        <end position="142"/>
    </location>
</feature>
<feature type="compositionally biased region" description="Basic and acidic residues" evidence="1">
    <location>
        <begin position="156"/>
        <end position="170"/>
    </location>
</feature>
<accession>A0A6S6QTZ2</accession>
<protein>
    <submittedName>
        <fullName evidence="2">Uncharacterized protein</fullName>
    </submittedName>
</protein>
<dbReference type="RefSeq" id="WP_184095889.1">
    <property type="nucleotide sequence ID" value="NZ_AP023367.1"/>
</dbReference>
<evidence type="ECO:0000256" key="1">
    <source>
        <dbReference type="SAM" id="MobiDB-lite"/>
    </source>
</evidence>
<gene>
    <name evidence="2" type="ORF">acsn021_07150</name>
</gene>
<evidence type="ECO:0000313" key="3">
    <source>
        <dbReference type="Proteomes" id="UP000515561"/>
    </source>
</evidence>
<proteinExistence type="predicted"/>
<feature type="compositionally biased region" description="Basic and acidic residues" evidence="1">
    <location>
        <begin position="31"/>
        <end position="68"/>
    </location>
</feature>
<dbReference type="Proteomes" id="UP000515561">
    <property type="component" value="Chromosome"/>
</dbReference>
<dbReference type="EMBL" id="AP023367">
    <property type="protein sequence ID" value="BCJ93146.1"/>
    <property type="molecule type" value="Genomic_DNA"/>
</dbReference>
<dbReference type="AlphaFoldDB" id="A0A6S6QTZ2"/>
<organism evidence="2 3">
    <name type="scientific">Anaerocolumna cellulosilytica</name>
    <dbReference type="NCBI Taxonomy" id="433286"/>
    <lineage>
        <taxon>Bacteria</taxon>
        <taxon>Bacillati</taxon>
        <taxon>Bacillota</taxon>
        <taxon>Clostridia</taxon>
        <taxon>Lachnospirales</taxon>
        <taxon>Lachnospiraceae</taxon>
        <taxon>Anaerocolumna</taxon>
    </lineage>
</organism>
<feature type="region of interest" description="Disordered" evidence="1">
    <location>
        <begin position="156"/>
        <end position="180"/>
    </location>
</feature>
<name>A0A6S6QTZ2_9FIRM</name>
<feature type="compositionally biased region" description="Basic and acidic residues" evidence="1">
    <location>
        <begin position="91"/>
        <end position="142"/>
    </location>
</feature>
<keyword evidence="3" id="KW-1185">Reference proteome</keyword>